<dbReference type="EMBL" id="SRXV01000003">
    <property type="protein sequence ID" value="TGY92435.1"/>
    <property type="molecule type" value="Genomic_DNA"/>
</dbReference>
<feature type="transmembrane region" description="Helical" evidence="4">
    <location>
        <begin position="204"/>
        <end position="229"/>
    </location>
</feature>
<dbReference type="Pfam" id="PF07690">
    <property type="entry name" value="MFS_1"/>
    <property type="match status" value="1"/>
</dbReference>
<keyword evidence="3 4" id="KW-0472">Membrane</keyword>
<dbReference type="InterPro" id="IPR036259">
    <property type="entry name" value="MFS_trans_sf"/>
</dbReference>
<feature type="transmembrane region" description="Helical" evidence="4">
    <location>
        <begin position="176"/>
        <end position="198"/>
    </location>
</feature>
<dbReference type="OrthoDB" id="1117124at2"/>
<keyword evidence="2 4" id="KW-1133">Transmembrane helix</keyword>
<feature type="transmembrane region" description="Helical" evidence="4">
    <location>
        <begin position="138"/>
        <end position="156"/>
    </location>
</feature>
<feature type="transmembrane region" description="Helical" evidence="4">
    <location>
        <begin position="354"/>
        <end position="370"/>
    </location>
</feature>
<dbReference type="SUPFAM" id="SSF103473">
    <property type="entry name" value="MFS general substrate transporter"/>
    <property type="match status" value="1"/>
</dbReference>
<dbReference type="InterPro" id="IPR052528">
    <property type="entry name" value="Sugar_transport-like"/>
</dbReference>
<feature type="transmembrane region" description="Helical" evidence="4">
    <location>
        <begin position="65"/>
        <end position="86"/>
    </location>
</feature>
<evidence type="ECO:0000313" key="6">
    <source>
        <dbReference type="Proteomes" id="UP000305451"/>
    </source>
</evidence>
<dbReference type="PANTHER" id="PTHR23526:SF2">
    <property type="entry name" value="MAJOR FACILITATOR SUPERFAMILY (MFS) PROFILE DOMAIN-CONTAINING PROTEIN"/>
    <property type="match status" value="1"/>
</dbReference>
<feature type="transmembrane region" description="Helical" evidence="4">
    <location>
        <begin position="294"/>
        <end position="315"/>
    </location>
</feature>
<dbReference type="Gene3D" id="1.20.1250.20">
    <property type="entry name" value="MFS general substrate transporter like domains"/>
    <property type="match status" value="1"/>
</dbReference>
<comment type="caution">
    <text evidence="5">The sequence shown here is derived from an EMBL/GenBank/DDBJ whole genome shotgun (WGS) entry which is preliminary data.</text>
</comment>
<evidence type="ECO:0000256" key="3">
    <source>
        <dbReference type="ARBA" id="ARBA00023136"/>
    </source>
</evidence>
<keyword evidence="1 4" id="KW-0812">Transmembrane</keyword>
<protein>
    <submittedName>
        <fullName evidence="5">MFS transporter</fullName>
    </submittedName>
</protein>
<gene>
    <name evidence="5" type="ORF">E5162_12395</name>
</gene>
<evidence type="ECO:0000256" key="2">
    <source>
        <dbReference type="ARBA" id="ARBA00022989"/>
    </source>
</evidence>
<organism evidence="5 6">
    <name type="scientific">Marinicauda pacifica</name>
    <dbReference type="NCBI Taxonomy" id="1133559"/>
    <lineage>
        <taxon>Bacteria</taxon>
        <taxon>Pseudomonadati</taxon>
        <taxon>Pseudomonadota</taxon>
        <taxon>Alphaproteobacteria</taxon>
        <taxon>Maricaulales</taxon>
        <taxon>Maricaulaceae</taxon>
        <taxon>Marinicauda</taxon>
    </lineage>
</organism>
<dbReference type="Proteomes" id="UP000305451">
    <property type="component" value="Unassembled WGS sequence"/>
</dbReference>
<evidence type="ECO:0000256" key="1">
    <source>
        <dbReference type="ARBA" id="ARBA00022692"/>
    </source>
</evidence>
<feature type="transmembrane region" description="Helical" evidence="4">
    <location>
        <begin position="391"/>
        <end position="412"/>
    </location>
</feature>
<feature type="transmembrane region" description="Helical" evidence="4">
    <location>
        <begin position="110"/>
        <end position="132"/>
    </location>
</feature>
<reference evidence="5 6" key="1">
    <citation type="journal article" date="2013" name="Int. J. Syst. Evol. Microbiol.">
        <title>Marinicauda pacifica gen. nov., sp. nov., a prosthecate alphaproteobacterium of the family Hyphomonadaceae isolated from deep seawater.</title>
        <authorList>
            <person name="Zhang X.Y."/>
            <person name="Li G.W."/>
            <person name="Wang C.S."/>
            <person name="Zhang Y.J."/>
            <person name="Xu X.W."/>
            <person name="Li H."/>
            <person name="Liu A."/>
            <person name="Liu C."/>
            <person name="Xie B.B."/>
            <person name="Qin Q.L."/>
            <person name="Xu Z."/>
            <person name="Chen X.L."/>
            <person name="Zhou B.C."/>
            <person name="Zhang Y.Z."/>
        </authorList>
    </citation>
    <scope>NUCLEOTIDE SEQUENCE [LARGE SCALE GENOMIC DNA]</scope>
    <source>
        <strain evidence="5 6">P-1 km-3</strain>
    </source>
</reference>
<name>A0A4S2H999_9PROT</name>
<dbReference type="GO" id="GO:0022857">
    <property type="term" value="F:transmembrane transporter activity"/>
    <property type="evidence" value="ECO:0007669"/>
    <property type="project" value="InterPro"/>
</dbReference>
<sequence length="442" mass="46276">MSQPSHPADRAAEPVYNLLYEDEDARVCKDIPESECRHQPRNFVMASLALSLTKSGDRLMDPKIMLAWLFSVLGVPSVFVGFLAPIRESLALLPQLFIARWIRERPVRKLFWTAGSLGQALCLAGMALVAVSAEGVRAGVLILALLALFAISRSICSVTHKDVLGKTVSKTRRGAVSGYASSLSGIAAGLLGIALIAVNTEEPGPLFFAAILGVAALLWALAAGAYALISESPGATEGGRNGLVEAIRQMSILKTDAPFRRFVIARTAFLATALATPFYVSIAQSRTGADLAGLGGFLFASAAASALGGAVWGRLADRSSRWVMIASGLVAALAALIVLGPLAFNLAWADRAELYIAAVFILSIAHQGVRQGRSTYIVDLGTTDTRAAYTAVSNTTIGVLLLAAGAATGLIYQIFGEAIVWVLGGSALLAALLSLRLKPVSG</sequence>
<accession>A0A4S2H999</accession>
<feature type="transmembrane region" description="Helical" evidence="4">
    <location>
        <begin position="322"/>
        <end position="348"/>
    </location>
</feature>
<dbReference type="RefSeq" id="WP_135945570.1">
    <property type="nucleotide sequence ID" value="NZ_BMEI01000003.1"/>
</dbReference>
<dbReference type="PANTHER" id="PTHR23526">
    <property type="entry name" value="INTEGRAL MEMBRANE TRANSPORT PROTEIN-RELATED"/>
    <property type="match status" value="1"/>
</dbReference>
<dbReference type="InterPro" id="IPR011701">
    <property type="entry name" value="MFS"/>
</dbReference>
<feature type="transmembrane region" description="Helical" evidence="4">
    <location>
        <begin position="418"/>
        <end position="437"/>
    </location>
</feature>
<proteinExistence type="predicted"/>
<keyword evidence="6" id="KW-1185">Reference proteome</keyword>
<dbReference type="AlphaFoldDB" id="A0A4S2H999"/>
<feature type="transmembrane region" description="Helical" evidence="4">
    <location>
        <begin position="263"/>
        <end position="282"/>
    </location>
</feature>
<evidence type="ECO:0000313" key="5">
    <source>
        <dbReference type="EMBL" id="TGY92435.1"/>
    </source>
</evidence>
<evidence type="ECO:0000256" key="4">
    <source>
        <dbReference type="SAM" id="Phobius"/>
    </source>
</evidence>